<dbReference type="RefSeq" id="WP_089861671.1">
    <property type="nucleotide sequence ID" value="NZ_FOTI01000020.1"/>
</dbReference>
<keyword evidence="1" id="KW-0472">Membrane</keyword>
<gene>
    <name evidence="2" type="ORF">SAMN02983006_01562</name>
</gene>
<feature type="transmembrane region" description="Helical" evidence="1">
    <location>
        <begin position="50"/>
        <end position="73"/>
    </location>
</feature>
<dbReference type="Proteomes" id="UP000199006">
    <property type="component" value="Unassembled WGS sequence"/>
</dbReference>
<dbReference type="EMBL" id="FOTI01000020">
    <property type="protein sequence ID" value="SFL60186.1"/>
    <property type="molecule type" value="Genomic_DNA"/>
</dbReference>
<evidence type="ECO:0000313" key="3">
    <source>
        <dbReference type="Proteomes" id="UP000199006"/>
    </source>
</evidence>
<accession>A0A1I4J2A4</accession>
<dbReference type="STRING" id="29563.SAMN02983006_01562"/>
<feature type="transmembrane region" description="Helical" evidence="1">
    <location>
        <begin position="128"/>
        <end position="152"/>
    </location>
</feature>
<evidence type="ECO:0000313" key="2">
    <source>
        <dbReference type="EMBL" id="SFL60186.1"/>
    </source>
</evidence>
<keyword evidence="1" id="KW-1133">Transmembrane helix</keyword>
<feature type="transmembrane region" description="Helical" evidence="1">
    <location>
        <begin position="191"/>
        <end position="210"/>
    </location>
</feature>
<name>A0A1I4J2A4_9FIRM</name>
<feature type="transmembrane region" description="Helical" evidence="1">
    <location>
        <begin position="21"/>
        <end position="44"/>
    </location>
</feature>
<reference evidence="2 3" key="1">
    <citation type="submission" date="2016-10" db="EMBL/GenBank/DDBJ databases">
        <authorList>
            <person name="de Groot N.N."/>
        </authorList>
    </citation>
    <scope>NUCLEOTIDE SEQUENCE [LARGE SCALE GENOMIC DNA]</scope>
    <source>
        <strain evidence="2 3">ATCC 51327</strain>
    </source>
</reference>
<proteinExistence type="predicted"/>
<keyword evidence="1" id="KW-0812">Transmembrane</keyword>
<dbReference type="OrthoDB" id="2112005at2"/>
<dbReference type="AlphaFoldDB" id="A0A1I4J2A4"/>
<keyword evidence="3" id="KW-1185">Reference proteome</keyword>
<evidence type="ECO:0000256" key="1">
    <source>
        <dbReference type="SAM" id="Phobius"/>
    </source>
</evidence>
<sequence length="220" mass="25090">MEIFSVLKFTFKKYYEHLFKLVFVGLSWFILTSILLFVGFFALSTGAYPFLILPIVLIGPLLLTGLEAVHLVINQESAGFKKLISYFKSKFWRGFLVFLVTALIYLIFIVDLRFFLVRGQENTWLLAFAFLFAYLVIYFSIYQAYLWGLLIVQSEQSIKNILKNALVISLDNLLFSLLWLLALVILAGLLIVTGIGLPLAFMGILGILLIKGCQEMLAKY</sequence>
<organism evidence="2 3">
    <name type="scientific">Halanaerobium salsuginis</name>
    <dbReference type="NCBI Taxonomy" id="29563"/>
    <lineage>
        <taxon>Bacteria</taxon>
        <taxon>Bacillati</taxon>
        <taxon>Bacillota</taxon>
        <taxon>Clostridia</taxon>
        <taxon>Halanaerobiales</taxon>
        <taxon>Halanaerobiaceae</taxon>
        <taxon>Halanaerobium</taxon>
    </lineage>
</organism>
<feature type="transmembrane region" description="Helical" evidence="1">
    <location>
        <begin position="164"/>
        <end position="185"/>
    </location>
</feature>
<feature type="transmembrane region" description="Helical" evidence="1">
    <location>
        <begin position="94"/>
        <end position="116"/>
    </location>
</feature>
<evidence type="ECO:0008006" key="4">
    <source>
        <dbReference type="Google" id="ProtNLM"/>
    </source>
</evidence>
<protein>
    <recommendedName>
        <fullName evidence="4">Membrane protein YesL</fullName>
    </recommendedName>
</protein>